<dbReference type="AlphaFoldDB" id="Q0RSA5"/>
<organism evidence="1 2">
    <name type="scientific">Frankia alni (strain DSM 45986 / CECT 9034 / ACN14a)</name>
    <dbReference type="NCBI Taxonomy" id="326424"/>
    <lineage>
        <taxon>Bacteria</taxon>
        <taxon>Bacillati</taxon>
        <taxon>Actinomycetota</taxon>
        <taxon>Actinomycetes</taxon>
        <taxon>Frankiales</taxon>
        <taxon>Frankiaceae</taxon>
        <taxon>Frankia</taxon>
    </lineage>
</organism>
<sequence>MPESWFTLDLRSGLTMRSIDPLVHARIRGTPMLADRRAVMAAVLRDAARRATASGAVYCGVMAEAIDGAGLSATVSVSSFRHDAGPGESVPTVGELVVGLQEESLPSLSGAWRKVQIVDLPAVGLAARMLGASASGGGLDIEPSLVASMRTLIPVPGAPRVAQVECRSPNIAVTDALHRLFDAVTATFRFVPDGPDFRAPV</sequence>
<evidence type="ECO:0000313" key="2">
    <source>
        <dbReference type="Proteomes" id="UP000000657"/>
    </source>
</evidence>
<gene>
    <name evidence="1" type="ordered locus">FRAAL0893</name>
</gene>
<dbReference type="KEGG" id="fal:FRAAL0893"/>
<evidence type="ECO:0000313" key="1">
    <source>
        <dbReference type="EMBL" id="CAJ59559.1"/>
    </source>
</evidence>
<dbReference type="EMBL" id="CT573213">
    <property type="protein sequence ID" value="CAJ59559.1"/>
    <property type="molecule type" value="Genomic_DNA"/>
</dbReference>
<dbReference type="eggNOG" id="ENOG5032TWE">
    <property type="taxonomic scope" value="Bacteria"/>
</dbReference>
<dbReference type="Proteomes" id="UP000000657">
    <property type="component" value="Chromosome"/>
</dbReference>
<keyword evidence="2" id="KW-1185">Reference proteome</keyword>
<protein>
    <submittedName>
        <fullName evidence="1">Uncharacterized protein</fullName>
    </submittedName>
</protein>
<dbReference type="HOGENOM" id="CLU_111590_0_0_11"/>
<accession>Q0RSA5</accession>
<dbReference type="STRING" id="326424.FRAAL0893"/>
<reference evidence="1 2" key="1">
    <citation type="journal article" date="2007" name="Genome Res.">
        <title>Genome characteristics of facultatively symbiotic Frankia sp. strains reflect host range and host plant biogeography.</title>
        <authorList>
            <person name="Normand P."/>
            <person name="Lapierre P."/>
            <person name="Tisa L.S."/>
            <person name="Gogarten J.P."/>
            <person name="Alloisio N."/>
            <person name="Bagnarol E."/>
            <person name="Bassi C.A."/>
            <person name="Berry A.M."/>
            <person name="Bickhart D.M."/>
            <person name="Choisne N."/>
            <person name="Couloux A."/>
            <person name="Cournoyer B."/>
            <person name="Cruveiller S."/>
            <person name="Daubin V."/>
            <person name="Demange N."/>
            <person name="Francino M.P."/>
            <person name="Goltsman E."/>
            <person name="Huang Y."/>
            <person name="Kopp O.R."/>
            <person name="Labarre L."/>
            <person name="Lapidus A."/>
            <person name="Lavire C."/>
            <person name="Marechal J."/>
            <person name="Martinez M."/>
            <person name="Mastronunzio J.E."/>
            <person name="Mullin B.C."/>
            <person name="Niemann J."/>
            <person name="Pujic P."/>
            <person name="Rawnsley T."/>
            <person name="Rouy Z."/>
            <person name="Schenowitz C."/>
            <person name="Sellstedt A."/>
            <person name="Tavares F."/>
            <person name="Tomkins J.P."/>
            <person name="Vallenet D."/>
            <person name="Valverde C."/>
            <person name="Wall L.G."/>
            <person name="Wang Y."/>
            <person name="Medigue C."/>
            <person name="Benson D.R."/>
        </authorList>
    </citation>
    <scope>NUCLEOTIDE SEQUENCE [LARGE SCALE GENOMIC DNA]</scope>
    <source>
        <strain evidence="2">DSM 45986 / CECT 9034 / ACN14a</strain>
    </source>
</reference>
<proteinExistence type="predicted"/>
<name>Q0RSA5_FRAAA</name>